<evidence type="ECO:0000313" key="2">
    <source>
        <dbReference type="Proteomes" id="UP000636800"/>
    </source>
</evidence>
<keyword evidence="2" id="KW-1185">Reference proteome</keyword>
<protein>
    <submittedName>
        <fullName evidence="1">Uncharacterized protein</fullName>
    </submittedName>
</protein>
<sequence length="78" mass="8779">MFVDMKASRPSPSYTVKPSVPTKDMLDFFHTVHDVAVVLADSSHSFPWISKGIYLSSCRSSIERIADLLKEKKLCCET</sequence>
<reference evidence="1 2" key="1">
    <citation type="journal article" date="2020" name="Nat. Food">
        <title>A phased Vanilla planifolia genome enables genetic improvement of flavour and production.</title>
        <authorList>
            <person name="Hasing T."/>
            <person name="Tang H."/>
            <person name="Brym M."/>
            <person name="Khazi F."/>
            <person name="Huang T."/>
            <person name="Chambers A.H."/>
        </authorList>
    </citation>
    <scope>NUCLEOTIDE SEQUENCE [LARGE SCALE GENOMIC DNA]</scope>
    <source>
        <tissue evidence="1">Leaf</tissue>
    </source>
</reference>
<gene>
    <name evidence="1" type="ORF">HPP92_022895</name>
</gene>
<dbReference type="Proteomes" id="UP000636800">
    <property type="component" value="Chromosome 12"/>
</dbReference>
<dbReference type="OrthoDB" id="428734at2759"/>
<dbReference type="AlphaFoldDB" id="A0A835PRR2"/>
<accession>A0A835PRR2</accession>
<organism evidence="1 2">
    <name type="scientific">Vanilla planifolia</name>
    <name type="common">Vanilla</name>
    <dbReference type="NCBI Taxonomy" id="51239"/>
    <lineage>
        <taxon>Eukaryota</taxon>
        <taxon>Viridiplantae</taxon>
        <taxon>Streptophyta</taxon>
        <taxon>Embryophyta</taxon>
        <taxon>Tracheophyta</taxon>
        <taxon>Spermatophyta</taxon>
        <taxon>Magnoliopsida</taxon>
        <taxon>Liliopsida</taxon>
        <taxon>Asparagales</taxon>
        <taxon>Orchidaceae</taxon>
        <taxon>Vanilloideae</taxon>
        <taxon>Vanilleae</taxon>
        <taxon>Vanilla</taxon>
    </lineage>
</organism>
<evidence type="ECO:0000313" key="1">
    <source>
        <dbReference type="EMBL" id="KAG0457738.1"/>
    </source>
</evidence>
<comment type="caution">
    <text evidence="1">The sequence shown here is derived from an EMBL/GenBank/DDBJ whole genome shotgun (WGS) entry which is preliminary data.</text>
</comment>
<dbReference type="EMBL" id="JADCNL010000012">
    <property type="protein sequence ID" value="KAG0457738.1"/>
    <property type="molecule type" value="Genomic_DNA"/>
</dbReference>
<proteinExistence type="predicted"/>
<name>A0A835PRR2_VANPL</name>